<feature type="region of interest" description="Disordered" evidence="1">
    <location>
        <begin position="95"/>
        <end position="114"/>
    </location>
</feature>
<evidence type="ECO:0000313" key="4">
    <source>
        <dbReference type="Proteomes" id="UP000232875"/>
    </source>
</evidence>
<feature type="region of interest" description="Disordered" evidence="1">
    <location>
        <begin position="1"/>
        <end position="37"/>
    </location>
</feature>
<dbReference type="InterPro" id="IPR015655">
    <property type="entry name" value="PP2C"/>
</dbReference>
<dbReference type="EMBL" id="KZ454989">
    <property type="protein sequence ID" value="PKI84239.1"/>
    <property type="molecule type" value="Genomic_DNA"/>
</dbReference>
<dbReference type="InterPro" id="IPR001932">
    <property type="entry name" value="PPM-type_phosphatase-like_dom"/>
</dbReference>
<organism evidence="3 4">
    <name type="scientific">Malassezia vespertilionis</name>
    <dbReference type="NCBI Taxonomy" id="2020962"/>
    <lineage>
        <taxon>Eukaryota</taxon>
        <taxon>Fungi</taxon>
        <taxon>Dikarya</taxon>
        <taxon>Basidiomycota</taxon>
        <taxon>Ustilaginomycotina</taxon>
        <taxon>Malasseziomycetes</taxon>
        <taxon>Malasseziales</taxon>
        <taxon>Malasseziaceae</taxon>
        <taxon>Malassezia</taxon>
    </lineage>
</organism>
<dbReference type="PANTHER" id="PTHR13832">
    <property type="entry name" value="PROTEIN PHOSPHATASE 2C"/>
    <property type="match status" value="1"/>
</dbReference>
<feature type="domain" description="PPM-type phosphatase" evidence="2">
    <location>
        <begin position="95"/>
        <end position="572"/>
    </location>
</feature>
<dbReference type="GO" id="GO:0004741">
    <property type="term" value="F:[pyruvate dehydrogenase (acetyl-transferring)]-phosphatase activity"/>
    <property type="evidence" value="ECO:0007669"/>
    <property type="project" value="TreeGrafter"/>
</dbReference>
<evidence type="ECO:0000259" key="2">
    <source>
        <dbReference type="PROSITE" id="PS51746"/>
    </source>
</evidence>
<dbReference type="Pfam" id="PF00481">
    <property type="entry name" value="PP2C"/>
    <property type="match status" value="1"/>
</dbReference>
<feature type="region of interest" description="Disordered" evidence="1">
    <location>
        <begin position="491"/>
        <end position="517"/>
    </location>
</feature>
<dbReference type="SMART" id="SM00332">
    <property type="entry name" value="PP2Cc"/>
    <property type="match status" value="1"/>
</dbReference>
<evidence type="ECO:0000313" key="3">
    <source>
        <dbReference type="EMBL" id="PKI84239.1"/>
    </source>
</evidence>
<dbReference type="CDD" id="cd00143">
    <property type="entry name" value="PP2Cc"/>
    <property type="match status" value="1"/>
</dbReference>
<dbReference type="STRING" id="2020962.A0A2N1JCH1"/>
<dbReference type="AlphaFoldDB" id="A0A2N1JCH1"/>
<protein>
    <recommendedName>
        <fullName evidence="2">PPM-type phosphatase domain-containing protein</fullName>
    </recommendedName>
</protein>
<dbReference type="PANTHER" id="PTHR13832:SF792">
    <property type="entry name" value="GM14286P"/>
    <property type="match status" value="1"/>
</dbReference>
<accession>A0A2N1JCH1</accession>
<gene>
    <name evidence="3" type="ORF">MVES_001552</name>
</gene>
<dbReference type="OrthoDB" id="420076at2759"/>
<keyword evidence="4" id="KW-1185">Reference proteome</keyword>
<dbReference type="GO" id="GO:0005739">
    <property type="term" value="C:mitochondrion"/>
    <property type="evidence" value="ECO:0007669"/>
    <property type="project" value="TreeGrafter"/>
</dbReference>
<dbReference type="PROSITE" id="PS51746">
    <property type="entry name" value="PPM_2"/>
    <property type="match status" value="1"/>
</dbReference>
<dbReference type="SUPFAM" id="SSF81606">
    <property type="entry name" value="PP2C-like"/>
    <property type="match status" value="1"/>
</dbReference>
<dbReference type="Gene3D" id="3.60.40.10">
    <property type="entry name" value="PPM-type phosphatase domain"/>
    <property type="match status" value="1"/>
</dbReference>
<proteinExistence type="predicted"/>
<dbReference type="InterPro" id="IPR036457">
    <property type="entry name" value="PPM-type-like_dom_sf"/>
</dbReference>
<reference evidence="3 4" key="1">
    <citation type="submission" date="2017-10" db="EMBL/GenBank/DDBJ databases">
        <title>A novel species of cold-tolerant Malassezia isolated from bats.</title>
        <authorList>
            <person name="Lorch J.M."/>
            <person name="Palmer J.M."/>
            <person name="Vanderwolf K.J."/>
            <person name="Schmidt K.Z."/>
            <person name="Verant M.L."/>
            <person name="Weller T.J."/>
            <person name="Blehert D.S."/>
        </authorList>
    </citation>
    <scope>NUCLEOTIDE SEQUENCE [LARGE SCALE GENOMIC DNA]</scope>
    <source>
        <strain evidence="3 4">NWHC:44797-103</strain>
    </source>
</reference>
<evidence type="ECO:0000256" key="1">
    <source>
        <dbReference type="SAM" id="MobiDB-lite"/>
    </source>
</evidence>
<name>A0A2N1JCH1_9BASI</name>
<sequence length="594" mass="65003">MHARQSPGDHGVRKYSTKQATFAIPVRRQTPGDPSFKVITPLSQAEVDTRLRAHERSTKIERPPGACLVARYDTNTVASNDPIEDKHAEVIVERDRGVDEPLPKSTQPPDAPRGDLCFFTVMDGHGGPDTSTMLSEKLVAFVALELDKVFRETGEYAKMGRSHVSTTSAIWHSLFGGDKNAASHRLATSALDGDPAIVQRAIVKGFRGLDKEIVTTPLELLKQCELSLAAAKTSHIAAPGEATNSLSSLAHTIWPSNISGQASSSPFVTVSQTTAQDAMLPALSGSCALMLYVDSARRDLYVANTGDSRAVAGYWDERNSRWEVEALSVDQTGRNPEELKRIQREHPSDENDTVIQRGRVLGGLEPTRAFGDARYKWDASTQKRLYDAFWPGGYTKLRPPPRNLKTPPYVTAEPVVAYRKVTLAQPEAHDAHHASPQTAAPQRQLRFIIMASDGLWDLMSNQEAVGLVAGHLAGIRGTVRAADLQQRCFQPATPAPAPATSERAEDEKPQHPLNKSPNHLQSFTFEDDNLSTHLLRNAFGGAARERVQGLLAIPSPESRRYRDDITVNVILFHTTQPARGDTKAPVSDPARAKL</sequence>
<dbReference type="Proteomes" id="UP000232875">
    <property type="component" value="Unassembled WGS sequence"/>
</dbReference>